<dbReference type="EMBL" id="CP036280">
    <property type="protein sequence ID" value="QDU71980.1"/>
    <property type="molecule type" value="Genomic_DNA"/>
</dbReference>
<proteinExistence type="predicted"/>
<reference evidence="2 3" key="1">
    <citation type="submission" date="2019-02" db="EMBL/GenBank/DDBJ databases">
        <title>Deep-cultivation of Planctomycetes and their phenomic and genomic characterization uncovers novel biology.</title>
        <authorList>
            <person name="Wiegand S."/>
            <person name="Jogler M."/>
            <person name="Boedeker C."/>
            <person name="Pinto D."/>
            <person name="Vollmers J."/>
            <person name="Rivas-Marin E."/>
            <person name="Kohn T."/>
            <person name="Peeters S.H."/>
            <person name="Heuer A."/>
            <person name="Rast P."/>
            <person name="Oberbeckmann S."/>
            <person name="Bunk B."/>
            <person name="Jeske O."/>
            <person name="Meyerdierks A."/>
            <person name="Storesund J.E."/>
            <person name="Kallscheuer N."/>
            <person name="Luecker S."/>
            <person name="Lage O.M."/>
            <person name="Pohl T."/>
            <person name="Merkel B.J."/>
            <person name="Hornburger P."/>
            <person name="Mueller R.-W."/>
            <person name="Bruemmer F."/>
            <person name="Labrenz M."/>
            <person name="Spormann A.M."/>
            <person name="Op den Camp H."/>
            <person name="Overmann J."/>
            <person name="Amann R."/>
            <person name="Jetten M.S.M."/>
            <person name="Mascher T."/>
            <person name="Medema M.H."/>
            <person name="Devos D.P."/>
            <person name="Kaster A.-K."/>
            <person name="Ovreas L."/>
            <person name="Rohde M."/>
            <person name="Galperin M.Y."/>
            <person name="Jogler C."/>
        </authorList>
    </citation>
    <scope>NUCLEOTIDE SEQUENCE [LARGE SCALE GENOMIC DNA]</scope>
    <source>
        <strain evidence="2 3">Pan265</strain>
    </source>
</reference>
<dbReference type="Proteomes" id="UP000320386">
    <property type="component" value="Chromosome"/>
</dbReference>
<dbReference type="AlphaFoldDB" id="A0A518BYC7"/>
<sequence length="54" mass="6018">MSTNLLNTMATLAQDVAALKDPAIPRWIVIIACVMILIFLGWGSFMNSKRTHQD</sequence>
<evidence type="ECO:0000313" key="2">
    <source>
        <dbReference type="EMBL" id="QDU71980.1"/>
    </source>
</evidence>
<name>A0A518BYC7_9BACT</name>
<gene>
    <name evidence="2" type="ORF">Pan265_18390</name>
</gene>
<feature type="transmembrane region" description="Helical" evidence="1">
    <location>
        <begin position="24"/>
        <end position="45"/>
    </location>
</feature>
<dbReference type="KEGG" id="mcad:Pan265_18390"/>
<keyword evidence="1" id="KW-0812">Transmembrane</keyword>
<evidence type="ECO:0000256" key="1">
    <source>
        <dbReference type="SAM" id="Phobius"/>
    </source>
</evidence>
<protein>
    <submittedName>
        <fullName evidence="2">Uncharacterized protein</fullName>
    </submittedName>
</protein>
<dbReference type="RefSeq" id="WP_236254299.1">
    <property type="nucleotide sequence ID" value="NZ_CP036280.1"/>
</dbReference>
<keyword evidence="1" id="KW-1133">Transmembrane helix</keyword>
<keyword evidence="1" id="KW-0472">Membrane</keyword>
<organism evidence="2 3">
    <name type="scientific">Mucisphaera calidilacus</name>
    <dbReference type="NCBI Taxonomy" id="2527982"/>
    <lineage>
        <taxon>Bacteria</taxon>
        <taxon>Pseudomonadati</taxon>
        <taxon>Planctomycetota</taxon>
        <taxon>Phycisphaerae</taxon>
        <taxon>Phycisphaerales</taxon>
        <taxon>Phycisphaeraceae</taxon>
        <taxon>Mucisphaera</taxon>
    </lineage>
</organism>
<keyword evidence="3" id="KW-1185">Reference proteome</keyword>
<evidence type="ECO:0000313" key="3">
    <source>
        <dbReference type="Proteomes" id="UP000320386"/>
    </source>
</evidence>
<accession>A0A518BYC7</accession>